<name>A0A8J3IVE6_9ACTN</name>
<keyword evidence="2" id="KW-1185">Reference proteome</keyword>
<dbReference type="AlphaFoldDB" id="A0A8J3IVE6"/>
<evidence type="ECO:0000313" key="2">
    <source>
        <dbReference type="Proteomes" id="UP000612808"/>
    </source>
</evidence>
<comment type="caution">
    <text evidence="1">The sequence shown here is derived from an EMBL/GenBank/DDBJ whole genome shotgun (WGS) entry which is preliminary data.</text>
</comment>
<evidence type="ECO:0000313" key="1">
    <source>
        <dbReference type="EMBL" id="GID09473.1"/>
    </source>
</evidence>
<organism evidence="1 2">
    <name type="scientific">Actinocatenispora rupis</name>
    <dbReference type="NCBI Taxonomy" id="519421"/>
    <lineage>
        <taxon>Bacteria</taxon>
        <taxon>Bacillati</taxon>
        <taxon>Actinomycetota</taxon>
        <taxon>Actinomycetes</taxon>
        <taxon>Micromonosporales</taxon>
        <taxon>Micromonosporaceae</taxon>
        <taxon>Actinocatenispora</taxon>
    </lineage>
</organism>
<dbReference type="Proteomes" id="UP000612808">
    <property type="component" value="Unassembled WGS sequence"/>
</dbReference>
<dbReference type="EMBL" id="BOMB01000001">
    <property type="protein sequence ID" value="GID09473.1"/>
    <property type="molecule type" value="Genomic_DNA"/>
</dbReference>
<gene>
    <name evidence="1" type="ORF">Aru02nite_03620</name>
</gene>
<protein>
    <submittedName>
        <fullName evidence="1">Uncharacterized protein</fullName>
    </submittedName>
</protein>
<accession>A0A8J3IVE6</accession>
<proteinExistence type="predicted"/>
<reference evidence="1" key="1">
    <citation type="submission" date="2021-01" db="EMBL/GenBank/DDBJ databases">
        <title>Whole genome shotgun sequence of Actinocatenispora rupis NBRC 107355.</title>
        <authorList>
            <person name="Komaki H."/>
            <person name="Tamura T."/>
        </authorList>
    </citation>
    <scope>NUCLEOTIDE SEQUENCE</scope>
    <source>
        <strain evidence="1">NBRC 107355</strain>
    </source>
</reference>
<sequence>MRDGFYARWRGAEYEAAPSSGGAHLYSGEGDLPGFEAVASGRYRRIVSFSDLDEFGYVITAGALRGEPVKVLAEHEEWLRVEYTGGRAPRAERLGLDRFDRGVYQSWVLRTEVTDLHEVRL</sequence>